<keyword evidence="3 9" id="KW-1133">Transmembrane helix</keyword>
<organism evidence="11 12">
    <name type="scientific">Hymenochirus boettgeri</name>
    <name type="common">Congo dwarf clawed frog</name>
    <dbReference type="NCBI Taxonomy" id="247094"/>
    <lineage>
        <taxon>Eukaryota</taxon>
        <taxon>Metazoa</taxon>
        <taxon>Chordata</taxon>
        <taxon>Craniata</taxon>
        <taxon>Vertebrata</taxon>
        <taxon>Euteleostomi</taxon>
        <taxon>Amphibia</taxon>
        <taxon>Batrachia</taxon>
        <taxon>Anura</taxon>
        <taxon>Pipoidea</taxon>
        <taxon>Pipidae</taxon>
        <taxon>Pipinae</taxon>
        <taxon>Hymenochirus</taxon>
    </lineage>
</organism>
<dbReference type="GO" id="GO:0034993">
    <property type="term" value="C:meiotic nuclear membrane microtubule tethering complex"/>
    <property type="evidence" value="ECO:0007669"/>
    <property type="project" value="InterPro"/>
</dbReference>
<feature type="compositionally biased region" description="Basic and acidic residues" evidence="8">
    <location>
        <begin position="292"/>
        <end position="301"/>
    </location>
</feature>
<dbReference type="EMBL" id="JAACNH010000003">
    <property type="protein sequence ID" value="KAG8448862.1"/>
    <property type="molecule type" value="Genomic_DNA"/>
</dbReference>
<evidence type="ECO:0000256" key="6">
    <source>
        <dbReference type="ARBA" id="ARBA00046312"/>
    </source>
</evidence>
<feature type="domain" description="KASH" evidence="10">
    <location>
        <begin position="510"/>
        <end position="558"/>
    </location>
</feature>
<protein>
    <recommendedName>
        <fullName evidence="10">KASH domain-containing protein</fullName>
    </recommendedName>
</protein>
<evidence type="ECO:0000256" key="2">
    <source>
        <dbReference type="ARBA" id="ARBA00022692"/>
    </source>
</evidence>
<comment type="similarity">
    <text evidence="1">Belongs to the nesprin family.</text>
</comment>
<proteinExistence type="inferred from homology"/>
<keyword evidence="2 9" id="KW-0812">Transmembrane</keyword>
<comment type="subcellular location">
    <subcellularLocation>
        <location evidence="6">Nucleus outer membrane</location>
        <topology evidence="6">Single-pass type IV membrane protein</topology>
    </subcellularLocation>
</comment>
<keyword evidence="4 9" id="KW-0472">Membrane</keyword>
<evidence type="ECO:0000256" key="1">
    <source>
        <dbReference type="ARBA" id="ARBA00008619"/>
    </source>
</evidence>
<dbReference type="SMART" id="SM01249">
    <property type="entry name" value="KASH"/>
    <property type="match status" value="1"/>
</dbReference>
<name>A0A8T2JWX5_9PIPI</name>
<dbReference type="GO" id="GO:0005640">
    <property type="term" value="C:nuclear outer membrane"/>
    <property type="evidence" value="ECO:0007669"/>
    <property type="project" value="UniProtKB-SubCell"/>
</dbReference>
<dbReference type="OrthoDB" id="18853at2759"/>
<evidence type="ECO:0000256" key="8">
    <source>
        <dbReference type="SAM" id="MobiDB-lite"/>
    </source>
</evidence>
<feature type="region of interest" description="Disordered" evidence="8">
    <location>
        <begin position="292"/>
        <end position="340"/>
    </location>
</feature>
<comment type="caution">
    <text evidence="11">The sequence shown here is derived from an EMBL/GenBank/DDBJ whole genome shotgun (WGS) entry which is preliminary data.</text>
</comment>
<sequence>MDEYRHDSEKFLDDLSRFKDWINRIQMKVFLPDASQVIHREAKLALKKQEVLLKELREKLLDLESLNIKYRRFAQVPFQLFLPNNLCSRMQEVNKLCYQVQKELEDVLQVLKLRVQQREDFNKERDEMRFWLTEMDIGLSSVEYMYSGNSTEKIYRLQKFQDDVKCNMERMDRLFDHWDQLRGKSDPQDVELLETDLEELGSYCDEIFTRFSRFQKRLVSTKLVFEDDSLSDNLEMLSHNSSDVFLETETQDESDQYTSVKLSGDQLLPNMLEVSVGELNIDLEWDPLGDVGRAESKDGQESFHTANSKPWNALNRKRSQSSLNSALRSQGYESKHPADMESHEDFIRSSMAITPSLDNCNLKRKQKKLDIQSENTVPAANIHLSKVPIISLHDTFTSKDCSSSCSDCLDIGVISDECKTMKHFYYERKLVTSKTKTSPNQNISKQNISQSSNCIAQKRRQGHLETSQRLKSPPKSDKYEVSIFVDYSDEIYRGCSDKAICCYPKCLWVWIKRLAYLAILVLFLVTCLLLFPLDDRRCSSHDFAWSLMLTYVNGPPPT</sequence>
<keyword evidence="7" id="KW-0175">Coiled coil</keyword>
<feature type="coiled-coil region" evidence="7">
    <location>
        <begin position="39"/>
        <end position="66"/>
    </location>
</feature>
<feature type="transmembrane region" description="Helical" evidence="9">
    <location>
        <begin position="514"/>
        <end position="533"/>
    </location>
</feature>
<dbReference type="InterPro" id="IPR012315">
    <property type="entry name" value="KASH"/>
</dbReference>
<keyword evidence="12" id="KW-1185">Reference proteome</keyword>
<accession>A0A8T2JWX5</accession>
<dbReference type="AlphaFoldDB" id="A0A8T2JWX5"/>
<evidence type="ECO:0000259" key="10">
    <source>
        <dbReference type="SMART" id="SM01249"/>
    </source>
</evidence>
<evidence type="ECO:0000313" key="11">
    <source>
        <dbReference type="EMBL" id="KAG8448862.1"/>
    </source>
</evidence>
<dbReference type="SUPFAM" id="SSF46966">
    <property type="entry name" value="Spectrin repeat"/>
    <property type="match status" value="2"/>
</dbReference>
<dbReference type="PANTHER" id="PTHR21640:SF1">
    <property type="entry name" value="NESPRIN-4"/>
    <property type="match status" value="1"/>
</dbReference>
<dbReference type="InterPro" id="IPR030268">
    <property type="entry name" value="SYNE4"/>
</dbReference>
<dbReference type="Proteomes" id="UP000812440">
    <property type="component" value="Chromosome 8_10"/>
</dbReference>
<dbReference type="Gene3D" id="1.20.58.60">
    <property type="match status" value="1"/>
</dbReference>
<evidence type="ECO:0000256" key="5">
    <source>
        <dbReference type="ARBA" id="ARBA00023242"/>
    </source>
</evidence>
<feature type="compositionally biased region" description="Polar residues" evidence="8">
    <location>
        <begin position="320"/>
        <end position="332"/>
    </location>
</feature>
<evidence type="ECO:0000313" key="12">
    <source>
        <dbReference type="Proteomes" id="UP000812440"/>
    </source>
</evidence>
<gene>
    <name evidence="11" type="ORF">GDO86_015801</name>
</gene>
<dbReference type="Pfam" id="PF10541">
    <property type="entry name" value="KASH"/>
    <property type="match status" value="1"/>
</dbReference>
<evidence type="ECO:0000256" key="7">
    <source>
        <dbReference type="SAM" id="Coils"/>
    </source>
</evidence>
<keyword evidence="5" id="KW-0539">Nucleus</keyword>
<evidence type="ECO:0000256" key="4">
    <source>
        <dbReference type="ARBA" id="ARBA00023136"/>
    </source>
</evidence>
<dbReference type="PANTHER" id="PTHR21640">
    <property type="match status" value="1"/>
</dbReference>
<reference evidence="11" key="1">
    <citation type="thesis" date="2020" institute="ProQuest LLC" country="789 East Eisenhower Parkway, Ann Arbor, MI, USA">
        <title>Comparative Genomics and Chromosome Evolution.</title>
        <authorList>
            <person name="Mudd A.B."/>
        </authorList>
    </citation>
    <scope>NUCLEOTIDE SEQUENCE</scope>
    <source>
        <strain evidence="11">Female2</strain>
        <tissue evidence="11">Blood</tissue>
    </source>
</reference>
<evidence type="ECO:0000256" key="9">
    <source>
        <dbReference type="SAM" id="Phobius"/>
    </source>
</evidence>
<evidence type="ECO:0000256" key="3">
    <source>
        <dbReference type="ARBA" id="ARBA00022989"/>
    </source>
</evidence>